<dbReference type="GO" id="GO:0016491">
    <property type="term" value="F:oxidoreductase activity"/>
    <property type="evidence" value="ECO:0007669"/>
    <property type="project" value="InterPro"/>
</dbReference>
<dbReference type="RefSeq" id="WP_013645305.1">
    <property type="nucleotide sequence ID" value="NC_015216.1"/>
</dbReference>
<dbReference type="PANTHER" id="PTHR43312:SF2">
    <property type="entry name" value="OXIDOREDUCTASE"/>
    <property type="match status" value="1"/>
</dbReference>
<reference evidence="2 3" key="2">
    <citation type="journal article" date="2014" name="Int. J. Syst. Evol. Microbiol.">
        <title>Methanobacterium paludis sp. nov. and a novel strain of Methanobacterium lacus isolated from northern peatlands.</title>
        <authorList>
            <person name="Cadillo-Quiroz H."/>
            <person name="Brauer S.L."/>
            <person name="Goodson N."/>
            <person name="Yavitt J.B."/>
            <person name="Zinder S.H."/>
        </authorList>
    </citation>
    <scope>NUCLEOTIDE SEQUENCE [LARGE SCALE GENOMIC DNA]</scope>
    <source>
        <strain evidence="2 3">AL-21</strain>
    </source>
</reference>
<feature type="domain" description="4Fe-4S ferredoxin-type" evidence="1">
    <location>
        <begin position="341"/>
        <end position="369"/>
    </location>
</feature>
<dbReference type="OrthoDB" id="28487at2157"/>
<evidence type="ECO:0000313" key="2">
    <source>
        <dbReference type="EMBL" id="ADZ09954.1"/>
    </source>
</evidence>
<protein>
    <submittedName>
        <fullName evidence="2">NADP-dependent oxidoreductase domain protein</fullName>
    </submittedName>
</protein>
<dbReference type="PRINTS" id="PR00069">
    <property type="entry name" value="ALDKETRDTASE"/>
</dbReference>
<keyword evidence="3" id="KW-1185">Reference proteome</keyword>
<evidence type="ECO:0000313" key="3">
    <source>
        <dbReference type="Proteomes" id="UP000007490"/>
    </source>
</evidence>
<dbReference type="eggNOG" id="arCOG01624">
    <property type="taxonomic scope" value="Archaea"/>
</dbReference>
<name>F0T9S5_METLA</name>
<dbReference type="PROSITE" id="PS00198">
    <property type="entry name" value="4FE4S_FER_1"/>
    <property type="match status" value="1"/>
</dbReference>
<dbReference type="InterPro" id="IPR023210">
    <property type="entry name" value="NADP_OxRdtase_dom"/>
</dbReference>
<proteinExistence type="predicted"/>
<dbReference type="Pfam" id="PF00248">
    <property type="entry name" value="Aldo_ket_red"/>
    <property type="match status" value="1"/>
</dbReference>
<dbReference type="InterPro" id="IPR036812">
    <property type="entry name" value="NAD(P)_OxRdtase_dom_sf"/>
</dbReference>
<dbReference type="InterPro" id="IPR017896">
    <property type="entry name" value="4Fe4S_Fe-S-bd"/>
</dbReference>
<evidence type="ECO:0000259" key="1">
    <source>
        <dbReference type="PROSITE" id="PS51379"/>
    </source>
</evidence>
<dbReference type="Proteomes" id="UP000007490">
    <property type="component" value="Chromosome"/>
</dbReference>
<reference evidence="3" key="1">
    <citation type="submission" date="2011-02" db="EMBL/GenBank/DDBJ databases">
        <title>Complete sequence of Methanobacterium sp. AL-21.</title>
        <authorList>
            <consortium name="US DOE Joint Genome Institute"/>
            <person name="Lucas S."/>
            <person name="Copeland A."/>
            <person name="Lapidus A."/>
            <person name="Cheng J.-F."/>
            <person name="Goodwin L."/>
            <person name="Pitluck S."/>
            <person name="Chertkov O."/>
            <person name="Detter J.C."/>
            <person name="Han C."/>
            <person name="Tapia R."/>
            <person name="Land M."/>
            <person name="Hauser L."/>
            <person name="Kyrpides N."/>
            <person name="Ivanova N."/>
            <person name="Mikhailova N."/>
            <person name="Pagani I."/>
            <person name="Cadillo-Quiroz H."/>
            <person name="Imachi H."/>
            <person name="Zinder S."/>
            <person name="Liu W."/>
            <person name="Woyke T."/>
        </authorList>
    </citation>
    <scope>NUCLEOTIDE SEQUENCE [LARGE SCALE GENOMIC DNA]</scope>
    <source>
        <strain evidence="3">AL-21</strain>
    </source>
</reference>
<dbReference type="Pfam" id="PF13187">
    <property type="entry name" value="Fer4_9"/>
    <property type="match status" value="1"/>
</dbReference>
<dbReference type="InterPro" id="IPR017900">
    <property type="entry name" value="4Fe4S_Fe_S_CS"/>
</dbReference>
<dbReference type="CDD" id="cd19096">
    <property type="entry name" value="AKR_Fe-S_oxidoreductase"/>
    <property type="match status" value="1"/>
</dbReference>
<gene>
    <name evidence="2" type="ordered locus">Metbo_1730</name>
</gene>
<dbReference type="SUPFAM" id="SSF51430">
    <property type="entry name" value="NAD(P)-linked oxidoreductase"/>
    <property type="match status" value="1"/>
</dbReference>
<dbReference type="Gene3D" id="3.20.20.100">
    <property type="entry name" value="NADP-dependent oxidoreductase domain"/>
    <property type="match status" value="1"/>
</dbReference>
<dbReference type="GeneID" id="10278187"/>
<dbReference type="STRING" id="877455.Metbo_1730"/>
<dbReference type="SUPFAM" id="SSF46548">
    <property type="entry name" value="alpha-helical ferredoxin"/>
    <property type="match status" value="1"/>
</dbReference>
<dbReference type="InterPro" id="IPR020471">
    <property type="entry name" value="AKR"/>
</dbReference>
<dbReference type="EMBL" id="CP002551">
    <property type="protein sequence ID" value="ADZ09954.1"/>
    <property type="molecule type" value="Genomic_DNA"/>
</dbReference>
<dbReference type="InterPro" id="IPR053135">
    <property type="entry name" value="AKR2_Oxidoreductase"/>
</dbReference>
<dbReference type="PANTHER" id="PTHR43312">
    <property type="entry name" value="D-THREO-ALDOSE 1-DEHYDROGENASE"/>
    <property type="match status" value="1"/>
</dbReference>
<accession>F0T9S5</accession>
<organism evidence="2 3">
    <name type="scientific">Methanobacterium lacus (strain AL-21)</name>
    <dbReference type="NCBI Taxonomy" id="877455"/>
    <lineage>
        <taxon>Archaea</taxon>
        <taxon>Methanobacteriati</taxon>
        <taxon>Methanobacteriota</taxon>
        <taxon>Methanomada group</taxon>
        <taxon>Methanobacteria</taxon>
        <taxon>Methanobacteriales</taxon>
        <taxon>Methanobacteriaceae</taxon>
        <taxon>Methanobacterium</taxon>
    </lineage>
</organism>
<sequence>MQYRKIEKNGDQLSVLGYGAMRLPTKNGRTDEKRAIEQIRYAIDHGVNYLDTAIMYMNEPLVGRALRDGYREKVKLATKLPPWTVNKEEDLRSTFKVQLENFKISYIDYYMLHGLNRANWNKMLEFNALEFLDEIKKQEKILNAGFSFHGDIDTFKEIIDAYDWDFCMIQYNFLDEKNQAGTEGLEYAASKDIPVIVMEPFRGGNLARNVPEEIQAIWDEAEVKRSPAEWSLRWVLNHPEVTCVLSGMNEEEHIKENIRIADEALPNSLTEDELKLIERVADKYRELMETGCTGCRYCMPCPKGVDIAKCFEVYDSAKLFNTGNIQSKVMYAAGLGVMNDGKPGFASKCTKCGKCEKHCPQELPIMDLLDDVSNEMEGPLTKIIPPIFKAFLSIQSYRNNRKAKNLE</sequence>
<dbReference type="AlphaFoldDB" id="F0T9S5"/>
<dbReference type="HOGENOM" id="CLU_023205_3_2_2"/>
<dbReference type="KEGG" id="mel:Metbo_1730"/>
<dbReference type="PROSITE" id="PS51379">
    <property type="entry name" value="4FE4S_FER_2"/>
    <property type="match status" value="1"/>
</dbReference>